<gene>
    <name evidence="3" type="ORF">I596_2204</name>
</gene>
<dbReference type="PATRIC" id="fig|1300342.3.peg.2148"/>
<evidence type="ECO:0000256" key="1">
    <source>
        <dbReference type="ARBA" id="ARBA00022801"/>
    </source>
</evidence>
<proteinExistence type="predicted"/>
<dbReference type="Proteomes" id="UP000076830">
    <property type="component" value="Chromosome"/>
</dbReference>
<dbReference type="SUPFAM" id="SSF52499">
    <property type="entry name" value="Isochorismatase-like hydrolases"/>
    <property type="match status" value="1"/>
</dbReference>
<dbReference type="InterPro" id="IPR050272">
    <property type="entry name" value="Isochorismatase-like_hydrls"/>
</dbReference>
<dbReference type="OrthoDB" id="5360912at2"/>
<keyword evidence="1" id="KW-0378">Hydrolase</keyword>
<reference evidence="3 4" key="1">
    <citation type="submission" date="2016-04" db="EMBL/GenBank/DDBJ databases">
        <title>Complete genome sequence of Dokdonella koreensis DS-123T.</title>
        <authorList>
            <person name="Kim J.F."/>
            <person name="Lee H."/>
            <person name="Kwak M.-J."/>
        </authorList>
    </citation>
    <scope>NUCLEOTIDE SEQUENCE [LARGE SCALE GENOMIC DNA]</scope>
    <source>
        <strain evidence="3 4">DS-123</strain>
    </source>
</reference>
<dbReference type="RefSeq" id="WP_067651744.1">
    <property type="nucleotide sequence ID" value="NZ_CP015249.1"/>
</dbReference>
<dbReference type="PANTHER" id="PTHR43540">
    <property type="entry name" value="PEROXYUREIDOACRYLATE/UREIDOACRYLATE AMIDOHYDROLASE-RELATED"/>
    <property type="match status" value="1"/>
</dbReference>
<dbReference type="STRING" id="1300342.I596_2204"/>
<evidence type="ECO:0000313" key="3">
    <source>
        <dbReference type="EMBL" id="ANB18216.1"/>
    </source>
</evidence>
<dbReference type="InterPro" id="IPR036380">
    <property type="entry name" value="Isochorismatase-like_sf"/>
</dbReference>
<dbReference type="EMBL" id="CP015249">
    <property type="protein sequence ID" value="ANB18216.1"/>
    <property type="molecule type" value="Genomic_DNA"/>
</dbReference>
<dbReference type="GO" id="GO:0016787">
    <property type="term" value="F:hydrolase activity"/>
    <property type="evidence" value="ECO:0007669"/>
    <property type="project" value="UniProtKB-KW"/>
</dbReference>
<accession>A0A167GZ23</accession>
<dbReference type="KEGG" id="dko:I596_2204"/>
<dbReference type="Pfam" id="PF00857">
    <property type="entry name" value="Isochorismatase"/>
    <property type="match status" value="1"/>
</dbReference>
<dbReference type="Gene3D" id="3.40.50.850">
    <property type="entry name" value="Isochorismatase-like"/>
    <property type="match status" value="1"/>
</dbReference>
<sequence length="202" mass="21336">MSGAADRLGSQPLPAARRYALVLVDLSVAFTDPARSRLGAACDAVVAANRRLLDAFRSAGAPVLFTTVAYDRPDQARVFREKLPVLNDLVLGSPLVAIDPRLQPAPGEAVIVKHGASGFFGTDLAARLRAADVDGVMVTGLTTSGCVRATAVDALQYDLRVVIPAQAVGDRDEAAHRANLHDLQVKYADVLDLDACLALLPR</sequence>
<name>A0A167GZ23_9GAMM</name>
<keyword evidence="4" id="KW-1185">Reference proteome</keyword>
<feature type="domain" description="Isochorismatase-like" evidence="2">
    <location>
        <begin position="20"/>
        <end position="193"/>
    </location>
</feature>
<dbReference type="AlphaFoldDB" id="A0A167GZ23"/>
<protein>
    <submittedName>
        <fullName evidence="3">N-carbamoylsarcosine amidase</fullName>
    </submittedName>
</protein>
<dbReference type="PANTHER" id="PTHR43540:SF1">
    <property type="entry name" value="ISOCHORISMATASE HYDROLASE"/>
    <property type="match status" value="1"/>
</dbReference>
<evidence type="ECO:0000259" key="2">
    <source>
        <dbReference type="Pfam" id="PF00857"/>
    </source>
</evidence>
<evidence type="ECO:0000313" key="4">
    <source>
        <dbReference type="Proteomes" id="UP000076830"/>
    </source>
</evidence>
<dbReference type="InterPro" id="IPR000868">
    <property type="entry name" value="Isochorismatase-like_dom"/>
</dbReference>
<organism evidence="3 4">
    <name type="scientific">Dokdonella koreensis DS-123</name>
    <dbReference type="NCBI Taxonomy" id="1300342"/>
    <lineage>
        <taxon>Bacteria</taxon>
        <taxon>Pseudomonadati</taxon>
        <taxon>Pseudomonadota</taxon>
        <taxon>Gammaproteobacteria</taxon>
        <taxon>Lysobacterales</taxon>
        <taxon>Rhodanobacteraceae</taxon>
        <taxon>Dokdonella</taxon>
    </lineage>
</organism>